<feature type="transmembrane region" description="Helical" evidence="6">
    <location>
        <begin position="379"/>
        <end position="395"/>
    </location>
</feature>
<evidence type="ECO:0000256" key="1">
    <source>
        <dbReference type="ARBA" id="ARBA00004141"/>
    </source>
</evidence>
<dbReference type="Proteomes" id="UP001427805">
    <property type="component" value="Unassembled WGS sequence"/>
</dbReference>
<evidence type="ECO:0000256" key="3">
    <source>
        <dbReference type="ARBA" id="ARBA00022989"/>
    </source>
</evidence>
<feature type="transmembrane region" description="Helical" evidence="6">
    <location>
        <begin position="141"/>
        <end position="164"/>
    </location>
</feature>
<dbReference type="GO" id="GO:0016874">
    <property type="term" value="F:ligase activity"/>
    <property type="evidence" value="ECO:0007669"/>
    <property type="project" value="UniProtKB-KW"/>
</dbReference>
<feature type="transmembrane region" description="Helical" evidence="6">
    <location>
        <begin position="61"/>
        <end position="79"/>
    </location>
</feature>
<evidence type="ECO:0000259" key="7">
    <source>
        <dbReference type="Pfam" id="PF04932"/>
    </source>
</evidence>
<feature type="transmembrane region" description="Helical" evidence="6">
    <location>
        <begin position="345"/>
        <end position="367"/>
    </location>
</feature>
<feature type="domain" description="O-antigen ligase-related" evidence="7">
    <location>
        <begin position="215"/>
        <end position="358"/>
    </location>
</feature>
<feature type="transmembrane region" description="Helical" evidence="6">
    <location>
        <begin position="86"/>
        <end position="106"/>
    </location>
</feature>
<keyword evidence="4 6" id="KW-0472">Membrane</keyword>
<dbReference type="InterPro" id="IPR007016">
    <property type="entry name" value="O-antigen_ligase-rel_domated"/>
</dbReference>
<feature type="transmembrane region" description="Helical" evidence="6">
    <location>
        <begin position="209"/>
        <end position="225"/>
    </location>
</feature>
<dbReference type="InterPro" id="IPR051533">
    <property type="entry name" value="WaaL-like"/>
</dbReference>
<organism evidence="8 9">
    <name type="scientific">Sphingomonas rustica</name>
    <dbReference type="NCBI Taxonomy" id="3103142"/>
    <lineage>
        <taxon>Bacteria</taxon>
        <taxon>Pseudomonadati</taxon>
        <taxon>Pseudomonadota</taxon>
        <taxon>Alphaproteobacteria</taxon>
        <taxon>Sphingomonadales</taxon>
        <taxon>Sphingomonadaceae</taxon>
        <taxon>Sphingomonas</taxon>
    </lineage>
</organism>
<reference evidence="8 9" key="1">
    <citation type="submission" date="2024-05" db="EMBL/GenBank/DDBJ databases">
        <title>Sphingomonas sp. HF-S3 16S ribosomal RNA gene Genome sequencing and assembly.</title>
        <authorList>
            <person name="Lee H."/>
        </authorList>
    </citation>
    <scope>NUCLEOTIDE SEQUENCE [LARGE SCALE GENOMIC DNA]</scope>
    <source>
        <strain evidence="8 9">HF-S3</strain>
    </source>
</reference>
<name>A0ABV0B943_9SPHN</name>
<evidence type="ECO:0000313" key="8">
    <source>
        <dbReference type="EMBL" id="MEN3748079.1"/>
    </source>
</evidence>
<feature type="transmembrane region" description="Helical" evidence="6">
    <location>
        <begin position="112"/>
        <end position="129"/>
    </location>
</feature>
<feature type="transmembrane region" description="Helical" evidence="6">
    <location>
        <begin position="231"/>
        <end position="248"/>
    </location>
</feature>
<comment type="subcellular location">
    <subcellularLocation>
        <location evidence="1">Membrane</location>
        <topology evidence="1">Multi-pass membrane protein</topology>
    </subcellularLocation>
</comment>
<feature type="transmembrane region" description="Helical" evidence="6">
    <location>
        <begin position="407"/>
        <end position="424"/>
    </location>
</feature>
<dbReference type="RefSeq" id="WP_346247093.1">
    <property type="nucleotide sequence ID" value="NZ_JBDIZK010000007.1"/>
</dbReference>
<feature type="region of interest" description="Disordered" evidence="5">
    <location>
        <begin position="442"/>
        <end position="464"/>
    </location>
</feature>
<accession>A0ABV0B943</accession>
<keyword evidence="8" id="KW-0436">Ligase</keyword>
<evidence type="ECO:0000256" key="4">
    <source>
        <dbReference type="ARBA" id="ARBA00023136"/>
    </source>
</evidence>
<keyword evidence="2 6" id="KW-0812">Transmembrane</keyword>
<proteinExistence type="predicted"/>
<evidence type="ECO:0000256" key="2">
    <source>
        <dbReference type="ARBA" id="ARBA00022692"/>
    </source>
</evidence>
<feature type="transmembrane region" description="Helical" evidence="6">
    <location>
        <begin position="21"/>
        <end position="41"/>
    </location>
</feature>
<keyword evidence="9" id="KW-1185">Reference proteome</keyword>
<sequence>MASNAKPARSRRSRSAKRPGASVHLGLAAAAMVALLILTLLGPLMSFGTVDHSGVGSLWRQVGYIAIFIACVIAIRPFSNPERLAVVPWPLLLALGWCWLSLLWAIDPSIALRRLILTSVIIWGVFVLVRQLGYDRALAMIRLLLVIALVVNFASIAVAPEMAIHQVNDPEDTSLVGDWRGVMGHKNIAGLIGALTVLFFAFDRQRIPRLVQIAVIVPAAIFLLYTSSRTSMALCVGGVVLGLIFARYKSRYRSAVIGMVIVLGIVGAWAQSAYSDPFMRVLNDPTAFTGRTQIWQALYQYHLNNRWFGSGYGSFWNIGDRSPILYYGTDWVRTIAQGHNGFLDLLVQIGIPGLILVLFATLVWPLIQLLNSRATEGERGALIAATLLFCIAHNGSESSLMDRDMIGQVFLMVAIAMLCTLVRLEKRDGRLRMSTEALNWANKRGERSRPTAPDPAPSADPAAT</sequence>
<gene>
    <name evidence="8" type="ORF">TPR58_12960</name>
</gene>
<dbReference type="Pfam" id="PF04932">
    <property type="entry name" value="Wzy_C"/>
    <property type="match status" value="1"/>
</dbReference>
<feature type="transmembrane region" description="Helical" evidence="6">
    <location>
        <begin position="255"/>
        <end position="274"/>
    </location>
</feature>
<protein>
    <submittedName>
        <fullName evidence="8">O-antigen ligase family protein</fullName>
    </submittedName>
</protein>
<dbReference type="EMBL" id="JBDIZK010000007">
    <property type="protein sequence ID" value="MEN3748079.1"/>
    <property type="molecule type" value="Genomic_DNA"/>
</dbReference>
<dbReference type="PANTHER" id="PTHR37422:SF21">
    <property type="entry name" value="EXOQ-LIKE PROTEIN"/>
    <property type="match status" value="1"/>
</dbReference>
<evidence type="ECO:0000313" key="9">
    <source>
        <dbReference type="Proteomes" id="UP001427805"/>
    </source>
</evidence>
<keyword evidence="3 6" id="KW-1133">Transmembrane helix</keyword>
<evidence type="ECO:0000256" key="6">
    <source>
        <dbReference type="SAM" id="Phobius"/>
    </source>
</evidence>
<dbReference type="PANTHER" id="PTHR37422">
    <property type="entry name" value="TEICHURONIC ACID BIOSYNTHESIS PROTEIN TUAE"/>
    <property type="match status" value="1"/>
</dbReference>
<feature type="transmembrane region" description="Helical" evidence="6">
    <location>
        <begin position="184"/>
        <end position="202"/>
    </location>
</feature>
<comment type="caution">
    <text evidence="8">The sequence shown here is derived from an EMBL/GenBank/DDBJ whole genome shotgun (WGS) entry which is preliminary data.</text>
</comment>
<evidence type="ECO:0000256" key="5">
    <source>
        <dbReference type="SAM" id="MobiDB-lite"/>
    </source>
</evidence>